<protein>
    <recommendedName>
        <fullName evidence="6">Secreted protein</fullName>
    </recommendedName>
</protein>
<keyword evidence="1" id="KW-0732">Signal</keyword>
<dbReference type="Proteomes" id="UP000030742">
    <property type="component" value="Unassembled WGS sequence"/>
</dbReference>
<organism evidence="2">
    <name type="scientific">Dendroctonus ponderosae</name>
    <name type="common">Mountain pine beetle</name>
    <dbReference type="NCBI Taxonomy" id="77166"/>
    <lineage>
        <taxon>Eukaryota</taxon>
        <taxon>Metazoa</taxon>
        <taxon>Ecdysozoa</taxon>
        <taxon>Arthropoda</taxon>
        <taxon>Hexapoda</taxon>
        <taxon>Insecta</taxon>
        <taxon>Pterygota</taxon>
        <taxon>Neoptera</taxon>
        <taxon>Endopterygota</taxon>
        <taxon>Coleoptera</taxon>
        <taxon>Polyphaga</taxon>
        <taxon>Cucujiformia</taxon>
        <taxon>Curculionidae</taxon>
        <taxon>Scolytinae</taxon>
        <taxon>Dendroctonus</taxon>
    </lineage>
</organism>
<evidence type="ECO:0000313" key="4">
    <source>
        <dbReference type="EMBL" id="ERL92638.1"/>
    </source>
</evidence>
<name>N6TTL6_DENPD</name>
<evidence type="ECO:0000256" key="1">
    <source>
        <dbReference type="SAM" id="SignalP"/>
    </source>
</evidence>
<evidence type="ECO:0008006" key="6">
    <source>
        <dbReference type="Google" id="ProtNLM"/>
    </source>
</evidence>
<feature type="non-terminal residue" evidence="2">
    <location>
        <position position="1"/>
    </location>
</feature>
<dbReference type="EMBL" id="KB740098">
    <property type="protein sequence ID" value="ENN81403.1"/>
    <property type="molecule type" value="Genomic_DNA"/>
</dbReference>
<evidence type="ECO:0000313" key="3">
    <source>
        <dbReference type="EMBL" id="ERL83699.1"/>
    </source>
</evidence>
<dbReference type="PROSITE" id="PS51257">
    <property type="entry name" value="PROKAR_LIPOPROTEIN"/>
    <property type="match status" value="1"/>
</dbReference>
<evidence type="ECO:0000313" key="2">
    <source>
        <dbReference type="EMBL" id="ENN81403.1"/>
    </source>
</evidence>
<sequence length="61" mass="6679">MFSIKSLIVVLMIAALGCFMLETSATPVPKPLIFVGLGGHGGFYARHHVYYGHSSPYFYGK</sequence>
<feature type="chain" id="PRO_5009707638" description="Secreted protein" evidence="1">
    <location>
        <begin position="26"/>
        <end position="61"/>
    </location>
</feature>
<dbReference type="EMBL" id="KB630576">
    <property type="protein sequence ID" value="ERL83699.1"/>
    <property type="molecule type" value="Genomic_DNA"/>
</dbReference>
<proteinExistence type="predicted"/>
<dbReference type="EMBL" id="KB632331">
    <property type="protein sequence ID" value="ERL92638.1"/>
    <property type="molecule type" value="Genomic_DNA"/>
</dbReference>
<dbReference type="HOGENOM" id="CLU_2924959_0_0_1"/>
<feature type="signal peptide" evidence="1">
    <location>
        <begin position="1"/>
        <end position="25"/>
    </location>
</feature>
<accession>N6TTL6</accession>
<evidence type="ECO:0000313" key="5">
    <source>
        <dbReference type="Proteomes" id="UP000030742"/>
    </source>
</evidence>
<gene>
    <name evidence="3" type="ORF">D910_00888</name>
    <name evidence="4" type="ORF">D910_09951</name>
    <name evidence="2" type="ORF">YQE_02219</name>
</gene>
<dbReference type="AlphaFoldDB" id="N6TTL6"/>
<reference evidence="2 5" key="1">
    <citation type="journal article" date="2013" name="Genome Biol.">
        <title>Draft genome of the mountain pine beetle, Dendroctonus ponderosae Hopkins, a major forest pest.</title>
        <authorList>
            <person name="Keeling C.I."/>
            <person name="Yuen M.M."/>
            <person name="Liao N.Y."/>
            <person name="Docking T.R."/>
            <person name="Chan S.K."/>
            <person name="Taylor G.A."/>
            <person name="Palmquist D.L."/>
            <person name="Jackman S.D."/>
            <person name="Nguyen A."/>
            <person name="Li M."/>
            <person name="Henderson H."/>
            <person name="Janes J.K."/>
            <person name="Zhao Y."/>
            <person name="Pandoh P."/>
            <person name="Moore R."/>
            <person name="Sperling F.A."/>
            <person name="Huber D.P."/>
            <person name="Birol I."/>
            <person name="Jones S.J."/>
            <person name="Bohlmann J."/>
        </authorList>
    </citation>
    <scope>NUCLEOTIDE SEQUENCE</scope>
</reference>